<evidence type="ECO:0000313" key="2">
    <source>
        <dbReference type="EMBL" id="KAF6002489.1"/>
    </source>
</evidence>
<feature type="region of interest" description="Disordered" evidence="1">
    <location>
        <begin position="33"/>
        <end position="57"/>
    </location>
</feature>
<dbReference type="OrthoDB" id="10539793at2759"/>
<feature type="compositionally biased region" description="Polar residues" evidence="1">
    <location>
        <begin position="48"/>
        <end position="57"/>
    </location>
</feature>
<proteinExistence type="predicted"/>
<evidence type="ECO:0000313" key="3">
    <source>
        <dbReference type="Proteomes" id="UP000530660"/>
    </source>
</evidence>
<comment type="caution">
    <text evidence="2">The sequence shown here is derived from an EMBL/GenBank/DDBJ whole genome shotgun (WGS) entry which is preliminary data.</text>
</comment>
<evidence type="ECO:0000256" key="1">
    <source>
        <dbReference type="SAM" id="MobiDB-lite"/>
    </source>
</evidence>
<name>A0A7J7III5_9RHOD</name>
<protein>
    <submittedName>
        <fullName evidence="2">Uncharacterized protein</fullName>
    </submittedName>
</protein>
<dbReference type="Proteomes" id="UP000530660">
    <property type="component" value="Unassembled WGS sequence"/>
</dbReference>
<gene>
    <name evidence="2" type="ORF">F1559_003135</name>
</gene>
<dbReference type="AlphaFoldDB" id="A0A7J7III5"/>
<dbReference type="EMBL" id="VWRR01000010">
    <property type="protein sequence ID" value="KAF6002489.1"/>
    <property type="molecule type" value="Genomic_DNA"/>
</dbReference>
<organism evidence="2 3">
    <name type="scientific">Cyanidiococcus yangmingshanensis</name>
    <dbReference type="NCBI Taxonomy" id="2690220"/>
    <lineage>
        <taxon>Eukaryota</taxon>
        <taxon>Rhodophyta</taxon>
        <taxon>Bangiophyceae</taxon>
        <taxon>Cyanidiales</taxon>
        <taxon>Cyanidiaceae</taxon>
        <taxon>Cyanidiococcus</taxon>
    </lineage>
</organism>
<keyword evidence="3" id="KW-1185">Reference proteome</keyword>
<accession>A0A7J7III5</accession>
<reference evidence="2 3" key="1">
    <citation type="journal article" date="2020" name="J. Phycol.">
        <title>Comparative genome analysis reveals Cyanidiococcus gen. nov., a new extremophilic red algal genus sister to Cyanidioschyzon (Cyanidioschyzonaceae, Rhodophyta).</title>
        <authorList>
            <person name="Liu S.-L."/>
            <person name="Chiang Y.-R."/>
            <person name="Yoon H.S."/>
            <person name="Fu H.-Y."/>
        </authorList>
    </citation>
    <scope>NUCLEOTIDE SEQUENCE [LARGE SCALE GENOMIC DNA]</scope>
    <source>
        <strain evidence="2 3">THAL066</strain>
    </source>
</reference>
<sequence length="1028" mass="115720">MQPDHKVGNVLPLQLQLRNVRRLAITWCQADSPPRARNAERPTLESGGPTSTEQTSVTDQVEQLLSHGRLIEIHVFFRALQSAWRCLSDTERTARARRLRGWLPQLQGGAETLIAKFIWSLALVDEASARTLLLAAAHSDREDLASAVAWAAREANIDALGGGLPPRPTDDLILQGDQLALAYLRAVMTPSTSPKARRVFLHFGMPDTLAYPACYLSLRRGLEHCATEEMALIMERYPQPDEPPFLLCLARLEAFLRGAKPARLPSTLGGRTTFTTLSTDPTCKGPEHAASEMLLLLHEWFSIMNDGAVWSVPRTETDTQRIDAYSWHRPETRLLWSVRLLSAHSDEEHILTLTHGSVILDSLLERTRNLFPQSYSLYQTLKDMVELESDSETLARWLWSQESEQLPVSFICSYLFQVRRPVVQGAVALKLSRLNIRMRRRSRYPPETIYLVIAALLVTLRSSASVTPLNFRLLMDCLASFVQDRSAFFHVFLPFVRDTFGGSLQRADEEHLLGWHRLWIALLGRLAVRVPQAQRLLEMGLSRALERDSTDSAEECALFMRATCQLCTAVPARGVQMLAGLQTVIQRSQRTSAMDEAKIYALRALDALVRAELMEAPRTLRFLLQQMPLSAYERETWPAALADAWFDLLTSLLKQHPWQPARRARRLLPVLLWLIRDRESDPRAALALSRLSYRDWYAAQWWEWERAQRTRAVSAVVNSTNSEELDELLESLTRLMPNDQWSPFSLERFRRSLQRAAADLSARDEDLAPGTTPLMNESDAFYALARMLFHGAWAHRSRAAYTARRLHLARGLSEEAYHQKELELLREYANALPQTSPVRLTMSTILAMPEGAQLALVSAQLMAACGATLRSGLAYESLYALKDPRSSWDEVSGASRLAHLLCVWLLAPASNAPEPPTRIVLEPTGTRFSSIPSSTTIGRGGASRTRAQTCVDASAVGSAHRQNQRTRNRSRSIRPCRRFTHHYGAFLERSIATDVALAVAAHGFFLSHSMVSVADNQGIWLQRAQAYL</sequence>